<organism evidence="1">
    <name type="scientific">bioreactor metagenome</name>
    <dbReference type="NCBI Taxonomy" id="1076179"/>
    <lineage>
        <taxon>unclassified sequences</taxon>
        <taxon>metagenomes</taxon>
        <taxon>ecological metagenomes</taxon>
    </lineage>
</organism>
<accession>A0A645G8W6</accession>
<gene>
    <name evidence="1" type="ORF">SDC9_170470</name>
</gene>
<comment type="caution">
    <text evidence="1">The sequence shown here is derived from an EMBL/GenBank/DDBJ whole genome shotgun (WGS) entry which is preliminary data.</text>
</comment>
<dbReference type="EMBL" id="VSSQ01071487">
    <property type="protein sequence ID" value="MPN23085.1"/>
    <property type="molecule type" value="Genomic_DNA"/>
</dbReference>
<proteinExistence type="predicted"/>
<reference evidence="1" key="1">
    <citation type="submission" date="2019-08" db="EMBL/GenBank/DDBJ databases">
        <authorList>
            <person name="Kucharzyk K."/>
            <person name="Murdoch R.W."/>
            <person name="Higgins S."/>
            <person name="Loffler F."/>
        </authorList>
    </citation>
    <scope>NUCLEOTIDE SEQUENCE</scope>
</reference>
<name>A0A645G8W6_9ZZZZ</name>
<sequence>MAHGDEVGRVFGGLDASYLRDGQHVALFKFAPEDRVKGVRA</sequence>
<evidence type="ECO:0000313" key="1">
    <source>
        <dbReference type="EMBL" id="MPN23085.1"/>
    </source>
</evidence>
<dbReference type="AlphaFoldDB" id="A0A645G8W6"/>
<protein>
    <submittedName>
        <fullName evidence="1">Uncharacterized protein</fullName>
    </submittedName>
</protein>